<sequence>MFHVPPPELVEVCVRGVRTGAAGTAPLTEVQASAVGAMAAHVFHHPVDPAAVAPISPAELADRVADPPLRHQLVAGMLGLTLVAHPPDPDGPDRIAGYADALGVDEPMLAATRDHVAGHRRWMLFDFARHSMFRELMSRERSERGLAPLVRQAGALKGLSEDRDLADRFRRLAHHPDGSWGRALWDFYEAQGWPLPGERGAAPQATSEHDWVHVLSGYPPTPLGEIQVTAFMAANARDEVAFSILFFALGIYETGAIHIPLGPSHEGTLSTVPDGGAQLADALRRGAACRADSLLMDHWAQAERPLAEVRAELDVGPKHLDGPDPAPAVPTEVVLDG</sequence>
<evidence type="ECO:0000313" key="3">
    <source>
        <dbReference type="Proteomes" id="UP001216390"/>
    </source>
</evidence>
<dbReference type="Proteomes" id="UP001216390">
    <property type="component" value="Chromosome"/>
</dbReference>
<dbReference type="AlphaFoldDB" id="A0AAE9Y857"/>
<name>A0AAE9Y857_9ACTN</name>
<proteinExistence type="predicted"/>
<protein>
    <submittedName>
        <fullName evidence="2">Uncharacterized protein</fullName>
    </submittedName>
</protein>
<dbReference type="RefSeq" id="WP_272735747.1">
    <property type="nucleotide sequence ID" value="NZ_CP116942.1"/>
</dbReference>
<reference evidence="2" key="1">
    <citation type="submission" date="2023-01" db="EMBL/GenBank/DDBJ databases">
        <title>The diversity of Class Acidimicrobiia in South China Sea sediment environments and the proposal of Iamia marina sp. nov., a novel species of the genus Iamia.</title>
        <authorList>
            <person name="He Y."/>
            <person name="Tian X."/>
        </authorList>
    </citation>
    <scope>NUCLEOTIDE SEQUENCE</scope>
    <source>
        <strain evidence="2">DSM 19957</strain>
    </source>
</reference>
<dbReference type="KEGG" id="ima:PO878_17105"/>
<evidence type="ECO:0000256" key="1">
    <source>
        <dbReference type="SAM" id="MobiDB-lite"/>
    </source>
</evidence>
<feature type="region of interest" description="Disordered" evidence="1">
    <location>
        <begin position="316"/>
        <end position="337"/>
    </location>
</feature>
<dbReference type="EMBL" id="CP116942">
    <property type="protein sequence ID" value="WCO66223.1"/>
    <property type="molecule type" value="Genomic_DNA"/>
</dbReference>
<accession>A0AAE9Y857</accession>
<organism evidence="2 3">
    <name type="scientific">Iamia majanohamensis</name>
    <dbReference type="NCBI Taxonomy" id="467976"/>
    <lineage>
        <taxon>Bacteria</taxon>
        <taxon>Bacillati</taxon>
        <taxon>Actinomycetota</taxon>
        <taxon>Acidimicrobiia</taxon>
        <taxon>Acidimicrobiales</taxon>
        <taxon>Iamiaceae</taxon>
        <taxon>Iamia</taxon>
    </lineage>
</organism>
<evidence type="ECO:0000313" key="2">
    <source>
        <dbReference type="EMBL" id="WCO66223.1"/>
    </source>
</evidence>
<keyword evidence="3" id="KW-1185">Reference proteome</keyword>
<gene>
    <name evidence="2" type="ORF">PO878_17105</name>
</gene>